<keyword evidence="4 8" id="KW-0812">Transmembrane</keyword>
<dbReference type="Pfam" id="PF00593">
    <property type="entry name" value="TonB_dep_Rec_b-barrel"/>
    <property type="match status" value="1"/>
</dbReference>
<dbReference type="PANTHER" id="PTHR30069">
    <property type="entry name" value="TONB-DEPENDENT OUTER MEMBRANE RECEPTOR"/>
    <property type="match status" value="1"/>
</dbReference>
<dbReference type="PROSITE" id="PS52016">
    <property type="entry name" value="TONB_DEPENDENT_REC_3"/>
    <property type="match status" value="1"/>
</dbReference>
<evidence type="ECO:0000256" key="9">
    <source>
        <dbReference type="RuleBase" id="RU003357"/>
    </source>
</evidence>
<reference evidence="12 13" key="1">
    <citation type="submission" date="2019-02" db="EMBL/GenBank/DDBJ databases">
        <title>Genomic Encyclopedia of Archaeal and Bacterial Type Strains, Phase II (KMG-II): from individual species to whole genera.</title>
        <authorList>
            <person name="Goeker M."/>
        </authorList>
    </citation>
    <scope>NUCLEOTIDE SEQUENCE [LARGE SCALE GENOMIC DNA]</scope>
    <source>
        <strain evidence="12 13">DSM 21411</strain>
    </source>
</reference>
<dbReference type="InterPro" id="IPR039426">
    <property type="entry name" value="TonB-dep_rcpt-like"/>
</dbReference>
<accession>A0A4Q7PCU4</accession>
<dbReference type="Gene3D" id="2.170.130.10">
    <property type="entry name" value="TonB-dependent receptor, plug domain"/>
    <property type="match status" value="1"/>
</dbReference>
<evidence type="ECO:0000259" key="11">
    <source>
        <dbReference type="Pfam" id="PF07715"/>
    </source>
</evidence>
<dbReference type="InterPro" id="IPR036942">
    <property type="entry name" value="Beta-barrel_TonB_sf"/>
</dbReference>
<keyword evidence="3 8" id="KW-1134">Transmembrane beta strand</keyword>
<dbReference type="GO" id="GO:0044718">
    <property type="term" value="P:siderophore transmembrane transport"/>
    <property type="evidence" value="ECO:0007669"/>
    <property type="project" value="TreeGrafter"/>
</dbReference>
<name>A0A4Q7PCU4_9BACT</name>
<keyword evidence="5 9" id="KW-0798">TonB box</keyword>
<organism evidence="12 13">
    <name type="scientific">Cecembia calidifontis</name>
    <dbReference type="NCBI Taxonomy" id="1187080"/>
    <lineage>
        <taxon>Bacteria</taxon>
        <taxon>Pseudomonadati</taxon>
        <taxon>Bacteroidota</taxon>
        <taxon>Cytophagia</taxon>
        <taxon>Cytophagales</taxon>
        <taxon>Cyclobacteriaceae</taxon>
        <taxon>Cecembia</taxon>
    </lineage>
</organism>
<dbReference type="InterPro" id="IPR012910">
    <property type="entry name" value="Plug_dom"/>
</dbReference>
<evidence type="ECO:0000313" key="12">
    <source>
        <dbReference type="EMBL" id="RZS97420.1"/>
    </source>
</evidence>
<dbReference type="Gene3D" id="2.40.170.20">
    <property type="entry name" value="TonB-dependent receptor, beta-barrel domain"/>
    <property type="match status" value="1"/>
</dbReference>
<dbReference type="RefSeq" id="WP_130276311.1">
    <property type="nucleotide sequence ID" value="NZ_SGXG01000001.1"/>
</dbReference>
<dbReference type="GO" id="GO:0015344">
    <property type="term" value="F:siderophore uptake transmembrane transporter activity"/>
    <property type="evidence" value="ECO:0007669"/>
    <property type="project" value="TreeGrafter"/>
</dbReference>
<dbReference type="InterPro" id="IPR000531">
    <property type="entry name" value="Beta-barrel_TonB"/>
</dbReference>
<keyword evidence="6 8" id="KW-0472">Membrane</keyword>
<proteinExistence type="inferred from homology"/>
<evidence type="ECO:0000256" key="3">
    <source>
        <dbReference type="ARBA" id="ARBA00022452"/>
    </source>
</evidence>
<comment type="subcellular location">
    <subcellularLocation>
        <location evidence="1 8">Cell outer membrane</location>
        <topology evidence="1 8">Multi-pass membrane protein</topology>
    </subcellularLocation>
</comment>
<evidence type="ECO:0000259" key="10">
    <source>
        <dbReference type="Pfam" id="PF00593"/>
    </source>
</evidence>
<gene>
    <name evidence="12" type="ORF">BC751_3026</name>
</gene>
<feature type="domain" description="TonB-dependent receptor-like beta-barrel" evidence="10">
    <location>
        <begin position="338"/>
        <end position="736"/>
    </location>
</feature>
<evidence type="ECO:0000256" key="5">
    <source>
        <dbReference type="ARBA" id="ARBA00023077"/>
    </source>
</evidence>
<dbReference type="OrthoDB" id="9795928at2"/>
<dbReference type="SUPFAM" id="SSF49464">
    <property type="entry name" value="Carboxypeptidase regulatory domain-like"/>
    <property type="match status" value="1"/>
</dbReference>
<dbReference type="Pfam" id="PF13715">
    <property type="entry name" value="CarbopepD_reg_2"/>
    <property type="match status" value="1"/>
</dbReference>
<keyword evidence="2 8" id="KW-0813">Transport</keyword>
<dbReference type="InterPro" id="IPR008969">
    <property type="entry name" value="CarboxyPept-like_regulatory"/>
</dbReference>
<sequence length="767" mass="87041">MKRIILSVIFYLTFIQPVFSQQPCNLILRGKVVHLENNEPIEGAYIWLITEEKGAISDQQGNFRIQGICHGKVILKTQYLGHKEHLDTLEIRTNINYTIRLAAEDLRLEGVEIHGHQDALLTSNAISSIYGEFLRESRGQNLGEMLRKIPGITSYSSGQSIQKPVIHGLHSNRILIMNNGVRLEGQQWGAEHAPEIDPFLAKEIAVVKGAETVRFGPEAMGGVILVNPAPLPLKPEFSGEFDLIGFSNGRGLNAAAMVQGGSNKIRGLGYRFQTSSKIAGNIQTPGYMLDNTGVREFNFSGALGYSSSRLGAEAYFSHFQSTIGILSDSHTGNLSDLESIIENGRPFRDAVFSYRINNPKQEVDHQLFKLKAHYHLHEGAKLNLQYAFQRNHRQEFDRRRGELNNRPSLDMELFTNTLDFSFAHQTGKNWDGSIGMSLMQQANSNIPGTGVTPLIPNFDMWNLGFYAIEKFTKGPIEVEGGLRYDFRNLQSARFVNRELEQYNLDFRNFSSFLGGVYTFDRNWTFSTNIATAWRPPNVNELFSQGLHHGLAAIELGNPEFVSEESYKWLNSINFEKGNFTAELTAYFNKINNFIYLSPREEQFVSLRGTFNVFEYLQTDALLYGADLSAKWQITEALEFFSRSSLIRANDLINEGFLPFIPADRTENGLTFIFLKNPKSSGPKVTVSNLFVARQNREPDFDFAPAPHAYALWNLGLSKAFPIKDNKLNLGIQVQNLFDQSYRDYMNRFRYFTDEIGRNLFIKLNYEF</sequence>
<dbReference type="Pfam" id="PF07715">
    <property type="entry name" value="Plug"/>
    <property type="match status" value="1"/>
</dbReference>
<evidence type="ECO:0000256" key="7">
    <source>
        <dbReference type="ARBA" id="ARBA00023237"/>
    </source>
</evidence>
<dbReference type="GO" id="GO:0009279">
    <property type="term" value="C:cell outer membrane"/>
    <property type="evidence" value="ECO:0007669"/>
    <property type="project" value="UniProtKB-SubCell"/>
</dbReference>
<dbReference type="Proteomes" id="UP000292209">
    <property type="component" value="Unassembled WGS sequence"/>
</dbReference>
<dbReference type="PANTHER" id="PTHR30069:SF40">
    <property type="entry name" value="TONB-DEPENDENT RECEPTOR NMB0964-RELATED"/>
    <property type="match status" value="1"/>
</dbReference>
<protein>
    <submittedName>
        <fullName evidence="12">Iron complex outermembrane receptor protein</fullName>
    </submittedName>
</protein>
<feature type="domain" description="TonB-dependent receptor plug" evidence="11">
    <location>
        <begin position="122"/>
        <end position="223"/>
    </location>
</feature>
<keyword evidence="7 8" id="KW-0998">Cell outer membrane</keyword>
<keyword evidence="13" id="KW-1185">Reference proteome</keyword>
<dbReference type="InterPro" id="IPR037066">
    <property type="entry name" value="Plug_dom_sf"/>
</dbReference>
<comment type="similarity">
    <text evidence="8 9">Belongs to the TonB-dependent receptor family.</text>
</comment>
<dbReference type="AlphaFoldDB" id="A0A4Q7PCU4"/>
<comment type="caution">
    <text evidence="12">The sequence shown here is derived from an EMBL/GenBank/DDBJ whole genome shotgun (WGS) entry which is preliminary data.</text>
</comment>
<dbReference type="SUPFAM" id="SSF56935">
    <property type="entry name" value="Porins"/>
    <property type="match status" value="1"/>
</dbReference>
<evidence type="ECO:0000256" key="8">
    <source>
        <dbReference type="PROSITE-ProRule" id="PRU01360"/>
    </source>
</evidence>
<evidence type="ECO:0000256" key="1">
    <source>
        <dbReference type="ARBA" id="ARBA00004571"/>
    </source>
</evidence>
<evidence type="ECO:0000256" key="4">
    <source>
        <dbReference type="ARBA" id="ARBA00022692"/>
    </source>
</evidence>
<evidence type="ECO:0000256" key="2">
    <source>
        <dbReference type="ARBA" id="ARBA00022448"/>
    </source>
</evidence>
<evidence type="ECO:0000313" key="13">
    <source>
        <dbReference type="Proteomes" id="UP000292209"/>
    </source>
</evidence>
<dbReference type="EMBL" id="SGXG01000001">
    <property type="protein sequence ID" value="RZS97420.1"/>
    <property type="molecule type" value="Genomic_DNA"/>
</dbReference>
<keyword evidence="12" id="KW-0675">Receptor</keyword>
<evidence type="ECO:0000256" key="6">
    <source>
        <dbReference type="ARBA" id="ARBA00023136"/>
    </source>
</evidence>